<dbReference type="PANTHER" id="PTHR43176">
    <property type="entry name" value="3-HYDROXYISOBUTYRYL-COA HYDROLASE-RELATED"/>
    <property type="match status" value="1"/>
</dbReference>
<comment type="catalytic activity">
    <reaction evidence="1">
        <text>3-hydroxy-2-methylpropanoyl-CoA + H2O = 3-hydroxy-2-methylpropanoate + CoA + H(+)</text>
        <dbReference type="Rhea" id="RHEA:20888"/>
        <dbReference type="ChEBI" id="CHEBI:11805"/>
        <dbReference type="ChEBI" id="CHEBI:15377"/>
        <dbReference type="ChEBI" id="CHEBI:15378"/>
        <dbReference type="ChEBI" id="CHEBI:57287"/>
        <dbReference type="ChEBI" id="CHEBI:57340"/>
        <dbReference type="EC" id="3.1.2.4"/>
    </reaction>
</comment>
<dbReference type="Gene3D" id="3.90.226.10">
    <property type="entry name" value="2-enoyl-CoA Hydratase, Chain A, domain 1"/>
    <property type="match status" value="1"/>
</dbReference>
<evidence type="ECO:0000256" key="1">
    <source>
        <dbReference type="ARBA" id="ARBA00001709"/>
    </source>
</evidence>
<dbReference type="EC" id="3.1.2.4" evidence="2"/>
<dbReference type="SUPFAM" id="SSF52096">
    <property type="entry name" value="ClpP/crotonase"/>
    <property type="match status" value="1"/>
</dbReference>
<name>A0A3B0V4A9_9ZZZZ</name>
<gene>
    <name evidence="5" type="ORF">MNBD_GAMMA01-478</name>
</gene>
<evidence type="ECO:0000256" key="2">
    <source>
        <dbReference type="ARBA" id="ARBA00011915"/>
    </source>
</evidence>
<dbReference type="EMBL" id="UOEW01000038">
    <property type="protein sequence ID" value="VAW33592.1"/>
    <property type="molecule type" value="Genomic_DNA"/>
</dbReference>
<organism evidence="5">
    <name type="scientific">hydrothermal vent metagenome</name>
    <dbReference type="NCBI Taxonomy" id="652676"/>
    <lineage>
        <taxon>unclassified sequences</taxon>
        <taxon>metagenomes</taxon>
        <taxon>ecological metagenomes</taxon>
    </lineage>
</organism>
<evidence type="ECO:0000256" key="3">
    <source>
        <dbReference type="ARBA" id="ARBA00022801"/>
    </source>
</evidence>
<sequence length="366" mass="40597">MSKLIKFEIKSGVYGNIGHITLNKPQALNAINIEMIDAMDASLDVCANDENIKCVFISGAGDKAFCAGGDVIGLYHSMQATTAGNIPKLAMEFFTKEYKLDYRLHTFSKPIIAWGDGIVMGGGIGILGACSHRIVTEKSMLAMPEVTIGLYPDVAASWFFNRMPANIGMYLGLTGARLNAHDALFVKLADFFVLNEFKGEVLDDLSEIKWTDDAHSDVHNAIQSHASFSHDEVPVSNIRENYDAIQYLFEHGGLAAIVHNLTHVEPQSKWLSFGQKGFLKGCPLTYRLVYEQIKRAKHMSLKQVFAMELIMSTRCAMNLDLTEGIRALLIDKDGKPNWSVNSVSEVTEKQIQQYFTAPWSGEHPLN</sequence>
<dbReference type="InterPro" id="IPR029045">
    <property type="entry name" value="ClpP/crotonase-like_dom_sf"/>
</dbReference>
<evidence type="ECO:0000313" key="5">
    <source>
        <dbReference type="EMBL" id="VAW33592.1"/>
    </source>
</evidence>
<dbReference type="InterPro" id="IPR045004">
    <property type="entry name" value="ECH_dom"/>
</dbReference>
<dbReference type="PANTHER" id="PTHR43176:SF3">
    <property type="entry name" value="3-HYDROXYISOBUTYRYL-COA HYDROLASE, MITOCHONDRIAL"/>
    <property type="match status" value="1"/>
</dbReference>
<dbReference type="CDD" id="cd06558">
    <property type="entry name" value="crotonase-like"/>
    <property type="match status" value="1"/>
</dbReference>
<dbReference type="AlphaFoldDB" id="A0A3B0V4A9"/>
<dbReference type="Pfam" id="PF16113">
    <property type="entry name" value="ECH_2"/>
    <property type="match status" value="1"/>
</dbReference>
<dbReference type="InterPro" id="IPR032259">
    <property type="entry name" value="HIBYL-CoA-H"/>
</dbReference>
<reference evidence="5" key="1">
    <citation type="submission" date="2018-06" db="EMBL/GenBank/DDBJ databases">
        <authorList>
            <person name="Zhirakovskaya E."/>
        </authorList>
    </citation>
    <scope>NUCLEOTIDE SEQUENCE</scope>
</reference>
<dbReference type="GO" id="GO:0006574">
    <property type="term" value="P:L-valine catabolic process"/>
    <property type="evidence" value="ECO:0007669"/>
    <property type="project" value="TreeGrafter"/>
</dbReference>
<dbReference type="NCBIfam" id="NF004127">
    <property type="entry name" value="PRK05617.1"/>
    <property type="match status" value="1"/>
</dbReference>
<evidence type="ECO:0000259" key="4">
    <source>
        <dbReference type="Pfam" id="PF16113"/>
    </source>
</evidence>
<dbReference type="GO" id="GO:0005829">
    <property type="term" value="C:cytosol"/>
    <property type="evidence" value="ECO:0007669"/>
    <property type="project" value="TreeGrafter"/>
</dbReference>
<keyword evidence="3 5" id="KW-0378">Hydrolase</keyword>
<protein>
    <recommendedName>
        <fullName evidence="2">3-hydroxyisobutyryl-CoA hydrolase</fullName>
        <ecNumber evidence="2">3.1.2.4</ecNumber>
    </recommendedName>
</protein>
<proteinExistence type="predicted"/>
<accession>A0A3B0V4A9</accession>
<feature type="domain" description="Enoyl-CoA hydratase/isomerase" evidence="4">
    <location>
        <begin position="17"/>
        <end position="355"/>
    </location>
</feature>
<dbReference type="GO" id="GO:0003860">
    <property type="term" value="F:3-hydroxyisobutyryl-CoA hydrolase activity"/>
    <property type="evidence" value="ECO:0007669"/>
    <property type="project" value="UniProtKB-EC"/>
</dbReference>